<keyword evidence="3" id="KW-1185">Reference proteome</keyword>
<evidence type="ECO:0000256" key="1">
    <source>
        <dbReference type="SAM" id="SignalP"/>
    </source>
</evidence>
<dbReference type="Proteomes" id="UP000558488">
    <property type="component" value="Unassembled WGS sequence"/>
</dbReference>
<keyword evidence="1" id="KW-0732">Signal</keyword>
<protein>
    <submittedName>
        <fullName evidence="2">Uncharacterized protein</fullName>
    </submittedName>
</protein>
<feature type="chain" id="PRO_5029881256" evidence="1">
    <location>
        <begin position="30"/>
        <end position="198"/>
    </location>
</feature>
<dbReference type="AlphaFoldDB" id="A0A7J7TPC5"/>
<accession>A0A7J7TPC5</accession>
<dbReference type="EMBL" id="JACAGB010000026">
    <property type="protein sequence ID" value="KAF6302335.1"/>
    <property type="molecule type" value="Genomic_DNA"/>
</dbReference>
<evidence type="ECO:0000313" key="3">
    <source>
        <dbReference type="Proteomes" id="UP000558488"/>
    </source>
</evidence>
<gene>
    <name evidence="2" type="ORF">mPipKuh1_009324</name>
</gene>
<sequence>MPAVCAAVVPTCLLCVLPWSPHACCVCAAVVPTCLLCVLPWSPHACCVCCRGPHMPAVCAAVVPTCLLCVLPWSPHACWCVCCRGPHMPAGVCAAVVPTLLPPLLGGAGSLWLAPPSVGSLPLPPAGRRGWSTLTLRARRDASCPYPGGESEMGLRNFYFIKFTQNDGGRCWPAQHLTRVSALEAGCHMNHGSSQRAL</sequence>
<feature type="signal peptide" evidence="1">
    <location>
        <begin position="1"/>
        <end position="29"/>
    </location>
</feature>
<name>A0A7J7TPC5_PIPKU</name>
<reference evidence="2 3" key="1">
    <citation type="journal article" date="2020" name="Nature">
        <title>Six reference-quality genomes reveal evolution of bat adaptations.</title>
        <authorList>
            <person name="Jebb D."/>
            <person name="Huang Z."/>
            <person name="Pippel M."/>
            <person name="Hughes G.M."/>
            <person name="Lavrichenko K."/>
            <person name="Devanna P."/>
            <person name="Winkler S."/>
            <person name="Jermiin L.S."/>
            <person name="Skirmuntt E.C."/>
            <person name="Katzourakis A."/>
            <person name="Burkitt-Gray L."/>
            <person name="Ray D.A."/>
            <person name="Sullivan K.A.M."/>
            <person name="Roscito J.G."/>
            <person name="Kirilenko B.M."/>
            <person name="Davalos L.M."/>
            <person name="Corthals A.P."/>
            <person name="Power M.L."/>
            <person name="Jones G."/>
            <person name="Ransome R.D."/>
            <person name="Dechmann D.K.N."/>
            <person name="Locatelli A.G."/>
            <person name="Puechmaille S.J."/>
            <person name="Fedrigo O."/>
            <person name="Jarvis E.D."/>
            <person name="Hiller M."/>
            <person name="Vernes S.C."/>
            <person name="Myers E.W."/>
            <person name="Teeling E.C."/>
        </authorList>
    </citation>
    <scope>NUCLEOTIDE SEQUENCE [LARGE SCALE GENOMIC DNA]</scope>
    <source>
        <strain evidence="2">MPipKuh1</strain>
        <tissue evidence="2">Flight muscle</tissue>
    </source>
</reference>
<comment type="caution">
    <text evidence="2">The sequence shown here is derived from an EMBL/GenBank/DDBJ whole genome shotgun (WGS) entry which is preliminary data.</text>
</comment>
<organism evidence="2 3">
    <name type="scientific">Pipistrellus kuhlii</name>
    <name type="common">Kuhl's pipistrelle</name>
    <dbReference type="NCBI Taxonomy" id="59472"/>
    <lineage>
        <taxon>Eukaryota</taxon>
        <taxon>Metazoa</taxon>
        <taxon>Chordata</taxon>
        <taxon>Craniata</taxon>
        <taxon>Vertebrata</taxon>
        <taxon>Euteleostomi</taxon>
        <taxon>Mammalia</taxon>
        <taxon>Eutheria</taxon>
        <taxon>Laurasiatheria</taxon>
        <taxon>Chiroptera</taxon>
        <taxon>Yangochiroptera</taxon>
        <taxon>Vespertilionidae</taxon>
        <taxon>Pipistrellus</taxon>
    </lineage>
</organism>
<proteinExistence type="predicted"/>
<evidence type="ECO:0000313" key="2">
    <source>
        <dbReference type="EMBL" id="KAF6302335.1"/>
    </source>
</evidence>